<dbReference type="WBParaSite" id="Pan_g584.t1">
    <property type="protein sequence ID" value="Pan_g584.t1"/>
    <property type="gene ID" value="Pan_g584"/>
</dbReference>
<protein>
    <submittedName>
        <fullName evidence="4">FERM domain-containing protein</fullName>
    </submittedName>
</protein>
<evidence type="ECO:0000313" key="3">
    <source>
        <dbReference type="Proteomes" id="UP000492821"/>
    </source>
</evidence>
<reference evidence="3" key="1">
    <citation type="journal article" date="2013" name="Genetics">
        <title>The draft genome and transcriptome of Panagrellus redivivus are shaped by the harsh demands of a free-living lifestyle.</title>
        <authorList>
            <person name="Srinivasan J."/>
            <person name="Dillman A.R."/>
            <person name="Macchietto M.G."/>
            <person name="Heikkinen L."/>
            <person name="Lakso M."/>
            <person name="Fracchia K.M."/>
            <person name="Antoshechkin I."/>
            <person name="Mortazavi A."/>
            <person name="Wong G."/>
            <person name="Sternberg P.W."/>
        </authorList>
    </citation>
    <scope>NUCLEOTIDE SEQUENCE [LARGE SCALE GENOMIC DNA]</scope>
    <source>
        <strain evidence="3">MT8872</strain>
    </source>
</reference>
<dbReference type="Proteomes" id="UP000492821">
    <property type="component" value="Unassembled WGS sequence"/>
</dbReference>
<keyword evidence="3" id="KW-1185">Reference proteome</keyword>
<dbReference type="PANTHER" id="PTHR22198:SF2">
    <property type="entry name" value="PROTEIN CBG14274"/>
    <property type="match status" value="1"/>
</dbReference>
<dbReference type="Pfam" id="PF23672">
    <property type="entry name" value="DUF7153"/>
    <property type="match status" value="1"/>
</dbReference>
<feature type="region of interest" description="Disordered" evidence="1">
    <location>
        <begin position="349"/>
        <end position="382"/>
    </location>
</feature>
<feature type="compositionally biased region" description="Low complexity" evidence="1">
    <location>
        <begin position="372"/>
        <end position="382"/>
    </location>
</feature>
<proteinExistence type="predicted"/>
<accession>A0A7E4W1M9</accession>
<reference evidence="4" key="2">
    <citation type="submission" date="2020-10" db="UniProtKB">
        <authorList>
            <consortium name="WormBaseParasite"/>
        </authorList>
    </citation>
    <scope>IDENTIFICATION</scope>
</reference>
<dbReference type="PANTHER" id="PTHR22198">
    <property type="entry name" value="FERM DOMAIN-CONTAINING PROTEIN"/>
    <property type="match status" value="1"/>
</dbReference>
<dbReference type="AlphaFoldDB" id="A0A7E4W1M9"/>
<dbReference type="InterPro" id="IPR055577">
    <property type="entry name" value="DUF7153"/>
</dbReference>
<evidence type="ECO:0000256" key="1">
    <source>
        <dbReference type="SAM" id="MobiDB-lite"/>
    </source>
</evidence>
<organism evidence="3 4">
    <name type="scientific">Panagrellus redivivus</name>
    <name type="common">Microworm</name>
    <dbReference type="NCBI Taxonomy" id="6233"/>
    <lineage>
        <taxon>Eukaryota</taxon>
        <taxon>Metazoa</taxon>
        <taxon>Ecdysozoa</taxon>
        <taxon>Nematoda</taxon>
        <taxon>Chromadorea</taxon>
        <taxon>Rhabditida</taxon>
        <taxon>Tylenchina</taxon>
        <taxon>Panagrolaimomorpha</taxon>
        <taxon>Panagrolaimoidea</taxon>
        <taxon>Panagrolaimidae</taxon>
        <taxon>Panagrellus</taxon>
    </lineage>
</organism>
<evidence type="ECO:0000259" key="2">
    <source>
        <dbReference type="Pfam" id="PF23672"/>
    </source>
</evidence>
<name>A0A7E4W1M9_PANRE</name>
<sequence length="464" mass="52627">MSHNRQNGKESKKENSYRRFLVATLTEKGHDGRFIGPCEANWEKTPFVCPTDASAELGDIFSMQMKRLKSVEKDAPHRFTDLSFVSTSGSVSATRAHFLASNSYLERQKCYFQRGLFEEMHHVHDVGSNKDDESKLLMGYILLGYKTVDDMYLGERFTVNWKTWSGVDLLCSALPVPSTFRRIGFYREISNTCEYKFLLLIQVNRLMLYLSPALNFLNSTKTQISAYVAVYREVKFELDSEVLNSMAGTIESIASTGFGLSLRIQTSPKRCQALQELLHCSKNSPRKNNADMSGLCDSLTYLRVHSNDSNNNVCRRPSLNGRYLSQKDIEQETPIYVCPSGRIVLDHTRDDPSDGDLSGFQHRSPQWRRPCSTVSSASSTGGTAIDSHNVSAYYGTFTPLHGKNNARGASGAHHQYCRREIHDSRQPRKTVNTFGLDVSAHSPREPWKQSYWHGQTLDYFFPQI</sequence>
<evidence type="ECO:0000313" key="4">
    <source>
        <dbReference type="WBParaSite" id="Pan_g584.t1"/>
    </source>
</evidence>
<feature type="domain" description="DUF7153" evidence="2">
    <location>
        <begin position="63"/>
        <end position="233"/>
    </location>
</feature>